<dbReference type="EMBL" id="PVTI01000001">
    <property type="protein sequence ID" value="PRY63655.1"/>
    <property type="molecule type" value="Genomic_DNA"/>
</dbReference>
<keyword evidence="2" id="KW-0547">Nucleotide-binding</keyword>
<dbReference type="PROSITE" id="PS01011">
    <property type="entry name" value="FOLYLPOLYGLU_SYNT_1"/>
    <property type="match status" value="1"/>
</dbReference>
<comment type="caution">
    <text evidence="5">The sequence shown here is derived from an EMBL/GenBank/DDBJ whole genome shotgun (WGS) entry which is preliminary data.</text>
</comment>
<dbReference type="PANTHER" id="PTHR23135">
    <property type="entry name" value="MUR LIGASE FAMILY MEMBER"/>
    <property type="match status" value="1"/>
</dbReference>
<dbReference type="InterPro" id="IPR036565">
    <property type="entry name" value="Mur-like_cat_sf"/>
</dbReference>
<dbReference type="InterPro" id="IPR013221">
    <property type="entry name" value="Mur_ligase_cen"/>
</dbReference>
<organism evidence="5 6">
    <name type="scientific">Knoellia remsis</name>
    <dbReference type="NCBI Taxonomy" id="407159"/>
    <lineage>
        <taxon>Bacteria</taxon>
        <taxon>Bacillati</taxon>
        <taxon>Actinomycetota</taxon>
        <taxon>Actinomycetes</taxon>
        <taxon>Micrococcales</taxon>
        <taxon>Intrasporangiaceae</taxon>
        <taxon>Knoellia</taxon>
    </lineage>
</organism>
<keyword evidence="6" id="KW-1185">Reference proteome</keyword>
<protein>
    <submittedName>
        <fullName evidence="5">UDP-N-acetylmuramoyl-L-alanyl-D-glutamate--2, 6-diaminopimelate ligase</fullName>
    </submittedName>
</protein>
<evidence type="ECO:0000256" key="1">
    <source>
        <dbReference type="ARBA" id="ARBA00022598"/>
    </source>
</evidence>
<accession>A0A2T0V0E1</accession>
<keyword evidence="3" id="KW-0067">ATP-binding</keyword>
<dbReference type="Proteomes" id="UP000237822">
    <property type="component" value="Unassembled WGS sequence"/>
</dbReference>
<dbReference type="SUPFAM" id="SSF53623">
    <property type="entry name" value="MurD-like peptide ligases, catalytic domain"/>
    <property type="match status" value="1"/>
</dbReference>
<evidence type="ECO:0000259" key="4">
    <source>
        <dbReference type="Pfam" id="PF08245"/>
    </source>
</evidence>
<dbReference type="GO" id="GO:0004326">
    <property type="term" value="F:tetrahydrofolylpolyglutamate synthase activity"/>
    <property type="evidence" value="ECO:0007669"/>
    <property type="project" value="InterPro"/>
</dbReference>
<dbReference type="OrthoDB" id="9800958at2"/>
<evidence type="ECO:0000256" key="2">
    <source>
        <dbReference type="ARBA" id="ARBA00022741"/>
    </source>
</evidence>
<feature type="domain" description="Mur ligase central" evidence="4">
    <location>
        <begin position="17"/>
        <end position="124"/>
    </location>
</feature>
<dbReference type="Gene3D" id="3.40.1190.10">
    <property type="entry name" value="Mur-like, catalytic domain"/>
    <property type="match status" value="1"/>
</dbReference>
<dbReference type="InterPro" id="IPR018109">
    <property type="entry name" value="Folylpolyglutamate_synth_CS"/>
</dbReference>
<evidence type="ECO:0000256" key="3">
    <source>
        <dbReference type="ARBA" id="ARBA00022840"/>
    </source>
</evidence>
<reference evidence="5 6" key="1">
    <citation type="submission" date="2018-03" db="EMBL/GenBank/DDBJ databases">
        <title>Genomic Encyclopedia of Archaeal and Bacterial Type Strains, Phase II (KMG-II): from individual species to whole genera.</title>
        <authorList>
            <person name="Goeker M."/>
        </authorList>
    </citation>
    <scope>NUCLEOTIDE SEQUENCE [LARGE SCALE GENOMIC DNA]</scope>
    <source>
        <strain evidence="5 6">ATCC BAA-1496</strain>
    </source>
</reference>
<dbReference type="GO" id="GO:0005524">
    <property type="term" value="F:ATP binding"/>
    <property type="evidence" value="ECO:0007669"/>
    <property type="project" value="UniProtKB-KW"/>
</dbReference>
<evidence type="ECO:0000313" key="6">
    <source>
        <dbReference type="Proteomes" id="UP000237822"/>
    </source>
</evidence>
<keyword evidence="1 5" id="KW-0436">Ligase</keyword>
<sequence length="124" mass="13147">MIQPVSMPDGRPLVLAVTGTNGKTSVSTATLQLLRAIGWPAAGYDSTGITDVSGELHTPRVRRSPDYLPDMIAHQARAGARAMAMEAFVGILAEGMFERVVVDTAVCTGLELDHLDVHGSPEAY</sequence>
<dbReference type="AlphaFoldDB" id="A0A2T0V0E1"/>
<proteinExistence type="predicted"/>
<gene>
    <name evidence="5" type="ORF">BCF74_10153</name>
</gene>
<dbReference type="PANTHER" id="PTHR23135:SF4">
    <property type="entry name" value="UDP-N-ACETYLMURAMOYL-L-ALANYL-D-GLUTAMATE--2,6-DIAMINOPIMELATE LIGASE MURE HOMOLOG, CHLOROPLASTIC"/>
    <property type="match status" value="1"/>
</dbReference>
<evidence type="ECO:0000313" key="5">
    <source>
        <dbReference type="EMBL" id="PRY63655.1"/>
    </source>
</evidence>
<name>A0A2T0V0E1_9MICO</name>
<dbReference type="Pfam" id="PF08245">
    <property type="entry name" value="Mur_ligase_M"/>
    <property type="match status" value="1"/>
</dbReference>